<evidence type="ECO:0000313" key="3">
    <source>
        <dbReference type="EMBL" id="KIV78438.1"/>
    </source>
</evidence>
<evidence type="ECO:0000256" key="2">
    <source>
        <dbReference type="SAM" id="MobiDB-lite"/>
    </source>
</evidence>
<accession>A0A0D1YU91</accession>
<sequence>MELRNSKRKSSAISPLRPAQETALTKSTTPATKRPNKKLRFSDTALLNDSTGLTPFVGKASLQTPKHRRASTPAITRYEDHDEVQFTPFRECLTPRTVRQIKRHGLSDEMNQHYADQKTNAALRKELELKNRELEDLQDELAQALARNDPLHDVSSSQGRVDEVQAEIEQLQQSFSSNDGGFEDTGASNDSLSGAIHDNDCSFLIYEDDNVGNENQSSEDDAHDVDLELESARQAKQALFRSSQGSSTAVVHFEDSPARPRTTQKDIPPQPQQSHLDMSKLLNAGTNRAEQAEVALKALDLEIQSLGFPSNNNDAHKSVAAIKNHFREMRIELERVIPGETVTSFDNAKLMPEMLGKIKLIGQSVRDREGELKSMREQQRCLKGNFDHAIVAAEKANNRVKELEETIDKNAEEMLEIRMRAQAWEREAKENESNNRALITAIEKYREEVKRLEQLVGLIEAEQASRLQDVRTATEAEFTQQVSDMDAKVTAETHGRRAAEESAVDRLRKINELESALSTARQQADDVKEQLASLEQQLNHSTREQLASSERAHEEEVGGLNSRTANLSTALNSANAEVDKLKKLNAKLEERYRAEVEYGARSVDRIYNEVIRSATKASEERKSYIRGAKVRYANWELESDDLVSDPIVAPMTPASIVRFSDIDYPDDHIQGSVEVSRGKKKHSRASGQGLGIMKRDRRSYDSGIGMDSVSEADEDAMSDDLMTPDLSSEADVEYDVDVMV</sequence>
<dbReference type="AlphaFoldDB" id="A0A0D1YU91"/>
<evidence type="ECO:0000313" key="4">
    <source>
        <dbReference type="Proteomes" id="UP000053599"/>
    </source>
</evidence>
<name>A0A0D1YU91_9EURO</name>
<dbReference type="Proteomes" id="UP000053599">
    <property type="component" value="Unassembled WGS sequence"/>
</dbReference>
<dbReference type="STRING" id="1016849.A0A0D1YU91"/>
<dbReference type="OrthoDB" id="3532430at2759"/>
<dbReference type="PANTHER" id="PTHR23159:SF31">
    <property type="entry name" value="CENTROSOME-ASSOCIATED PROTEIN CEP250 ISOFORM X1"/>
    <property type="match status" value="1"/>
</dbReference>
<keyword evidence="1" id="KW-0175">Coiled coil</keyword>
<organism evidence="3 4">
    <name type="scientific">Exophiala sideris</name>
    <dbReference type="NCBI Taxonomy" id="1016849"/>
    <lineage>
        <taxon>Eukaryota</taxon>
        <taxon>Fungi</taxon>
        <taxon>Dikarya</taxon>
        <taxon>Ascomycota</taxon>
        <taxon>Pezizomycotina</taxon>
        <taxon>Eurotiomycetes</taxon>
        <taxon>Chaetothyriomycetidae</taxon>
        <taxon>Chaetothyriales</taxon>
        <taxon>Herpotrichiellaceae</taxon>
        <taxon>Exophiala</taxon>
    </lineage>
</organism>
<gene>
    <name evidence="3" type="ORF">PV11_10158</name>
</gene>
<feature type="region of interest" description="Disordered" evidence="2">
    <location>
        <begin position="673"/>
        <end position="736"/>
    </location>
</feature>
<feature type="region of interest" description="Disordered" evidence="2">
    <location>
        <begin position="540"/>
        <end position="563"/>
    </location>
</feature>
<feature type="compositionally biased region" description="Polar residues" evidence="2">
    <location>
        <begin position="240"/>
        <end position="249"/>
    </location>
</feature>
<dbReference type="EMBL" id="KN846954">
    <property type="protein sequence ID" value="KIV78438.1"/>
    <property type="molecule type" value="Genomic_DNA"/>
</dbReference>
<feature type="region of interest" description="Disordered" evidence="2">
    <location>
        <begin position="1"/>
        <end position="43"/>
    </location>
</feature>
<evidence type="ECO:0000256" key="1">
    <source>
        <dbReference type="SAM" id="Coils"/>
    </source>
</evidence>
<feature type="region of interest" description="Disordered" evidence="2">
    <location>
        <begin position="237"/>
        <end position="274"/>
    </location>
</feature>
<feature type="compositionally biased region" description="Basic residues" evidence="2">
    <location>
        <begin position="1"/>
        <end position="10"/>
    </location>
</feature>
<feature type="compositionally biased region" description="Polar residues" evidence="2">
    <location>
        <begin position="22"/>
        <end position="31"/>
    </location>
</feature>
<dbReference type="HOGENOM" id="CLU_371712_0_0_1"/>
<dbReference type="PANTHER" id="PTHR23159">
    <property type="entry name" value="CENTROSOMAL PROTEIN 2"/>
    <property type="match status" value="1"/>
</dbReference>
<feature type="region of interest" description="Disordered" evidence="2">
    <location>
        <begin position="174"/>
        <end position="193"/>
    </location>
</feature>
<protein>
    <submittedName>
        <fullName evidence="3">Uncharacterized protein</fullName>
    </submittedName>
</protein>
<proteinExistence type="predicted"/>
<feature type="coiled-coil region" evidence="1">
    <location>
        <begin position="120"/>
        <end position="174"/>
    </location>
</feature>
<feature type="coiled-coil region" evidence="1">
    <location>
        <begin position="386"/>
        <end position="462"/>
    </location>
</feature>
<reference evidence="3 4" key="1">
    <citation type="submission" date="2015-01" db="EMBL/GenBank/DDBJ databases">
        <title>The Genome Sequence of Exophiala sideris CBS121828.</title>
        <authorList>
            <consortium name="The Broad Institute Genomics Platform"/>
            <person name="Cuomo C."/>
            <person name="de Hoog S."/>
            <person name="Gorbushina A."/>
            <person name="Stielow B."/>
            <person name="Teixiera M."/>
            <person name="Abouelleil A."/>
            <person name="Chapman S.B."/>
            <person name="Priest M."/>
            <person name="Young S.K."/>
            <person name="Wortman J."/>
            <person name="Nusbaum C."/>
            <person name="Birren B."/>
        </authorList>
    </citation>
    <scope>NUCLEOTIDE SEQUENCE [LARGE SCALE GENOMIC DNA]</scope>
    <source>
        <strain evidence="3 4">CBS 121828</strain>
    </source>
</reference>